<dbReference type="InterPro" id="IPR003385">
    <property type="entry name" value="Glyco_hydro_77"/>
</dbReference>
<dbReference type="InterPro" id="IPR017853">
    <property type="entry name" value="GH"/>
</dbReference>
<proteinExistence type="inferred from homology"/>
<dbReference type="Pfam" id="PF02446">
    <property type="entry name" value="Glyco_hydro_77"/>
    <property type="match status" value="1"/>
</dbReference>
<evidence type="ECO:0000256" key="11">
    <source>
        <dbReference type="SAM" id="MobiDB-lite"/>
    </source>
</evidence>
<evidence type="ECO:0000256" key="9">
    <source>
        <dbReference type="ARBA" id="ARBA00031501"/>
    </source>
</evidence>
<dbReference type="GO" id="GO:0004134">
    <property type="term" value="F:4-alpha-glucanotransferase activity"/>
    <property type="evidence" value="ECO:0007669"/>
    <property type="project" value="UniProtKB-EC"/>
</dbReference>
<accession>A0ABR6NCN2</accession>
<sequence>MRVEPDLDRLAAALGISSRWTDAEGRPAEVAPDDLVAVLGALGYPAGTSADRAHSLARCDDEQCLPPRFLSGDAGHPIPLPAGLARREQAELILEDGESLALSIRGGSLPPIARTGYHRLHVGGHEMVLAIAPARCRLPHRGWGSSVQIPALRGSGAFGTLDDLAEAAHLFGERGAAFLAISPVHALIPGRTEHYSPYAPSSRRFLNSALAPLGLQETVNASALIDWSTALPAALDALERSYAGLTAPQRRDLHDWAAGEGEALYRHATFDALHLSPLLRARWSDDLRTAAEDPLRAFIAAHPDALGVHLLGQRLAAQALARAQASARASGMGIGLIADLAVGVDPRGSDVWANPSAYLQKLTIGAPPDPLGPTGQNWGLTTFSPRALADQAFEPWIAMIRAALRHCGGVRIDHAFGLQRLWVIPEGRPSSAGAYLACPFEDMLRIIALESQRHEAIIVAEDLGTIPAGFRERANDKGMLGMRVLPFERESDGRFLPPDAYDAQSVAMTGTHDTATLAGWWSGHDLEWTARLHEAFDLASAQALRARDRTLLWQAIGTGPLPPRTDSSRVVDAAVDHISRTRSVLAMVSLEDLIGAEDQVNIPGTTDEHPNWQRRLPAPLAQLLHRPDVTRRLHALDARSGRREGTGKGVDPPPNVT</sequence>
<evidence type="ECO:0000256" key="2">
    <source>
        <dbReference type="ARBA" id="ARBA00005684"/>
    </source>
</evidence>
<dbReference type="EC" id="2.4.1.25" evidence="3 10"/>
<dbReference type="RefSeq" id="WP_184150896.1">
    <property type="nucleotide sequence ID" value="NZ_JACHKA010000001.1"/>
</dbReference>
<evidence type="ECO:0000256" key="8">
    <source>
        <dbReference type="ARBA" id="ARBA00031423"/>
    </source>
</evidence>
<dbReference type="NCBIfam" id="TIGR00217">
    <property type="entry name" value="malQ"/>
    <property type="match status" value="1"/>
</dbReference>
<comment type="caution">
    <text evidence="12">The sequence shown here is derived from an EMBL/GenBank/DDBJ whole genome shotgun (WGS) entry which is preliminary data.</text>
</comment>
<evidence type="ECO:0000256" key="4">
    <source>
        <dbReference type="ARBA" id="ARBA00020295"/>
    </source>
</evidence>
<dbReference type="Proteomes" id="UP001138540">
    <property type="component" value="Unassembled WGS sequence"/>
</dbReference>
<reference evidence="12 13" key="1">
    <citation type="submission" date="2020-08" db="EMBL/GenBank/DDBJ databases">
        <title>Exploring microbial biodiversity for novel pathways involved in the catabolism of aromatic compounds derived from lignin.</title>
        <authorList>
            <person name="Elkins J."/>
        </authorList>
    </citation>
    <scope>NUCLEOTIDE SEQUENCE [LARGE SCALE GENOMIC DNA]</scope>
    <source>
        <strain evidence="12 13">B1D3A</strain>
    </source>
</reference>
<dbReference type="SUPFAM" id="SSF51445">
    <property type="entry name" value="(Trans)glycosidases"/>
    <property type="match status" value="1"/>
</dbReference>
<comment type="catalytic activity">
    <reaction evidence="1 10">
        <text>Transfers a segment of a (1-&gt;4)-alpha-D-glucan to a new position in an acceptor, which may be glucose or a (1-&gt;4)-alpha-D-glucan.</text>
        <dbReference type="EC" id="2.4.1.25"/>
    </reaction>
</comment>
<keyword evidence="7 10" id="KW-0119">Carbohydrate metabolism</keyword>
<evidence type="ECO:0000256" key="7">
    <source>
        <dbReference type="ARBA" id="ARBA00023277"/>
    </source>
</evidence>
<gene>
    <name evidence="12" type="ORF">HNP60_001011</name>
</gene>
<protein>
    <recommendedName>
        <fullName evidence="4 10">4-alpha-glucanotransferase</fullName>
        <ecNumber evidence="3 10">2.4.1.25</ecNumber>
    </recommendedName>
    <alternativeName>
        <fullName evidence="8 10">Amylomaltase</fullName>
    </alternativeName>
    <alternativeName>
        <fullName evidence="9 10">Disproportionating enzyme</fullName>
    </alternativeName>
</protein>
<feature type="region of interest" description="Disordered" evidence="11">
    <location>
        <begin position="635"/>
        <end position="657"/>
    </location>
</feature>
<evidence type="ECO:0000313" key="12">
    <source>
        <dbReference type="EMBL" id="MBB5985037.1"/>
    </source>
</evidence>
<keyword evidence="5 10" id="KW-0328">Glycosyltransferase</keyword>
<evidence type="ECO:0000256" key="3">
    <source>
        <dbReference type="ARBA" id="ARBA00012560"/>
    </source>
</evidence>
<dbReference type="EMBL" id="JACHKA010000001">
    <property type="protein sequence ID" value="MBB5985037.1"/>
    <property type="molecule type" value="Genomic_DNA"/>
</dbReference>
<evidence type="ECO:0000256" key="6">
    <source>
        <dbReference type="ARBA" id="ARBA00022679"/>
    </source>
</evidence>
<evidence type="ECO:0000256" key="5">
    <source>
        <dbReference type="ARBA" id="ARBA00022676"/>
    </source>
</evidence>
<comment type="similarity">
    <text evidence="2 10">Belongs to the disproportionating enzyme family.</text>
</comment>
<dbReference type="PANTHER" id="PTHR32438">
    <property type="entry name" value="4-ALPHA-GLUCANOTRANSFERASE DPE1, CHLOROPLASTIC/AMYLOPLASTIC"/>
    <property type="match status" value="1"/>
</dbReference>
<name>A0ABR6NCN2_9SPHN</name>
<feature type="compositionally biased region" description="Basic and acidic residues" evidence="11">
    <location>
        <begin position="635"/>
        <end position="646"/>
    </location>
</feature>
<keyword evidence="6 10" id="KW-0808">Transferase</keyword>
<dbReference type="PANTHER" id="PTHR32438:SF5">
    <property type="entry name" value="4-ALPHA-GLUCANOTRANSFERASE DPE1, CHLOROPLASTIC_AMYLOPLASTIC"/>
    <property type="match status" value="1"/>
</dbReference>
<dbReference type="Gene3D" id="3.20.20.80">
    <property type="entry name" value="Glycosidases"/>
    <property type="match status" value="1"/>
</dbReference>
<keyword evidence="13" id="KW-1185">Reference proteome</keyword>
<evidence type="ECO:0000256" key="10">
    <source>
        <dbReference type="RuleBase" id="RU361207"/>
    </source>
</evidence>
<evidence type="ECO:0000256" key="1">
    <source>
        <dbReference type="ARBA" id="ARBA00000439"/>
    </source>
</evidence>
<evidence type="ECO:0000313" key="13">
    <source>
        <dbReference type="Proteomes" id="UP001138540"/>
    </source>
</evidence>
<organism evidence="12 13">
    <name type="scientific">Sphingobium lignivorans</name>
    <dbReference type="NCBI Taxonomy" id="2735886"/>
    <lineage>
        <taxon>Bacteria</taxon>
        <taxon>Pseudomonadati</taxon>
        <taxon>Pseudomonadota</taxon>
        <taxon>Alphaproteobacteria</taxon>
        <taxon>Sphingomonadales</taxon>
        <taxon>Sphingomonadaceae</taxon>
        <taxon>Sphingobium</taxon>
    </lineage>
</organism>